<reference evidence="11 12" key="1">
    <citation type="submission" date="2018-03" db="EMBL/GenBank/DDBJ databases">
        <title>Genomic Encyclopedia of Archaeal and Bacterial Type Strains, Phase II (KMG-II): from individual species to whole genera.</title>
        <authorList>
            <person name="Goeker M."/>
        </authorList>
    </citation>
    <scope>NUCLEOTIDE SEQUENCE [LARGE SCALE GENOMIC DNA]</scope>
    <source>
        <strain evidence="11 12">DSM 29328</strain>
    </source>
</reference>
<dbReference type="RefSeq" id="WP_106204306.1">
    <property type="nucleotide sequence ID" value="NZ_PVTD01000002.1"/>
</dbReference>
<dbReference type="GO" id="GO:0005737">
    <property type="term" value="C:cytoplasm"/>
    <property type="evidence" value="ECO:0007669"/>
    <property type="project" value="UniProtKB-SubCell"/>
</dbReference>
<feature type="binding site" evidence="8">
    <location>
        <position position="176"/>
    </location>
    <ligand>
        <name>3-phosphoshikimate</name>
        <dbReference type="ChEBI" id="CHEBI:145989"/>
    </ligand>
</feature>
<dbReference type="EC" id="2.5.1.19" evidence="8"/>
<evidence type="ECO:0000256" key="5">
    <source>
        <dbReference type="ARBA" id="ARBA00022679"/>
    </source>
</evidence>
<evidence type="ECO:0000256" key="9">
    <source>
        <dbReference type="SAM" id="MobiDB-lite"/>
    </source>
</evidence>
<feature type="binding site" evidence="8">
    <location>
        <position position="28"/>
    </location>
    <ligand>
        <name>phosphoenolpyruvate</name>
        <dbReference type="ChEBI" id="CHEBI:58702"/>
    </ligand>
</feature>
<evidence type="ECO:0000259" key="10">
    <source>
        <dbReference type="Pfam" id="PF00275"/>
    </source>
</evidence>
<dbReference type="SUPFAM" id="SSF55205">
    <property type="entry name" value="EPT/RTPC-like"/>
    <property type="match status" value="1"/>
</dbReference>
<dbReference type="InterPro" id="IPR001986">
    <property type="entry name" value="Enolpyruvate_Tfrase_dom"/>
</dbReference>
<sequence>MSSNGPAQKMTARASGPLKGRADVPGDKSISHRSLILGAMAVGETRIAGLLEGDDVLDTAKAMAAFGAEVEHHGPGEWSVRGVGVGGFGEPEQVIDCGNSGTGVRLIMGAMATSPITATFTGDASLRSRPMGRITDPLGLFGARAFGRDGGRLPMTIVGASDPVPVDYVTPMASAQVKSAVLLAGLNAPGQTVVTERVATRDHTERMLRGFGAEVETERTEDGHRIVLTGQPELKPQTITVPRDPSSAAFPVCAAIVVPGSDVLVPNIGLNPTRAGLFQTLQDMGADLTFENEREEGGEPVADLRARYSPDMKGIDVPPERAASMIDEYPILSVVASFAEGATVMAGVHELRVKESDRIDAMAVGLRACGVTVDETEDSFTVHGMGPGGVPGGALAEARLDHRIAMSFLICGMAANKPVTVDDAGPIATSFPIFEQLMRDLGAQLVRSNG</sequence>
<dbReference type="InterPro" id="IPR006264">
    <property type="entry name" value="EPSP_synthase"/>
</dbReference>
<dbReference type="PANTHER" id="PTHR21090">
    <property type="entry name" value="AROM/DEHYDROQUINATE SYNTHASE"/>
    <property type="match status" value="1"/>
</dbReference>
<feature type="binding site" evidence="8">
    <location>
        <position position="29"/>
    </location>
    <ligand>
        <name>3-phosphoshikimate</name>
        <dbReference type="ChEBI" id="CHEBI:145989"/>
    </ligand>
</feature>
<comment type="caution">
    <text evidence="11">The sequence shown here is derived from an EMBL/GenBank/DDBJ whole genome shotgun (WGS) entry which is preliminary data.</text>
</comment>
<dbReference type="PROSITE" id="PS00104">
    <property type="entry name" value="EPSP_SYNTHASE_1"/>
    <property type="match status" value="1"/>
</dbReference>
<organism evidence="11 12">
    <name type="scientific">Aliiruegeria haliotis</name>
    <dbReference type="NCBI Taxonomy" id="1280846"/>
    <lineage>
        <taxon>Bacteria</taxon>
        <taxon>Pseudomonadati</taxon>
        <taxon>Pseudomonadota</taxon>
        <taxon>Alphaproteobacteria</taxon>
        <taxon>Rhodobacterales</taxon>
        <taxon>Roseobacteraceae</taxon>
        <taxon>Aliiruegeria</taxon>
    </lineage>
</organism>
<protein>
    <recommendedName>
        <fullName evidence="8">3-phosphoshikimate 1-carboxyvinyltransferase</fullName>
        <ecNumber evidence="8">2.5.1.19</ecNumber>
    </recommendedName>
    <alternativeName>
        <fullName evidence="8">5-enolpyruvylshikimate-3-phosphate synthase</fullName>
        <shortName evidence="8">EPSP synthase</shortName>
        <shortName evidence="8">EPSPS</shortName>
    </alternativeName>
</protein>
<comment type="catalytic activity">
    <reaction evidence="7">
        <text>3-phosphoshikimate + phosphoenolpyruvate = 5-O-(1-carboxyvinyl)-3-phosphoshikimate + phosphate</text>
        <dbReference type="Rhea" id="RHEA:21256"/>
        <dbReference type="ChEBI" id="CHEBI:43474"/>
        <dbReference type="ChEBI" id="CHEBI:57701"/>
        <dbReference type="ChEBI" id="CHEBI:58702"/>
        <dbReference type="ChEBI" id="CHEBI:145989"/>
        <dbReference type="EC" id="2.5.1.19"/>
    </reaction>
    <physiologicalReaction direction="left-to-right" evidence="7">
        <dbReference type="Rhea" id="RHEA:21257"/>
    </physiologicalReaction>
</comment>
<keyword evidence="6 8" id="KW-0057">Aromatic amino acid biosynthesis</keyword>
<feature type="binding site" evidence="8">
    <location>
        <position position="33"/>
    </location>
    <ligand>
        <name>3-phosphoshikimate</name>
        <dbReference type="ChEBI" id="CHEBI:145989"/>
    </ligand>
</feature>
<dbReference type="Gene3D" id="3.65.10.10">
    <property type="entry name" value="Enolpyruvate transferase domain"/>
    <property type="match status" value="2"/>
</dbReference>
<dbReference type="InterPro" id="IPR023193">
    <property type="entry name" value="EPSP_synthase_CS"/>
</dbReference>
<feature type="domain" description="Enolpyruvate transferase" evidence="10">
    <location>
        <begin position="14"/>
        <end position="436"/>
    </location>
</feature>
<dbReference type="InterPro" id="IPR036968">
    <property type="entry name" value="Enolpyruvate_Tfrase_sf"/>
</dbReference>
<comment type="pathway">
    <text evidence="1 8">Metabolic intermediate biosynthesis; chorismate biosynthesis; chorismate from D-erythrose 4-phosphate and phosphoenolpyruvate: step 6/7.</text>
</comment>
<keyword evidence="3 8" id="KW-0963">Cytoplasm</keyword>
<dbReference type="UniPathway" id="UPA00053">
    <property type="reaction ID" value="UER00089"/>
</dbReference>
<feature type="binding site" evidence="8">
    <location>
        <position position="174"/>
    </location>
    <ligand>
        <name>3-phosphoshikimate</name>
        <dbReference type="ChEBI" id="CHEBI:145989"/>
    </ligand>
</feature>
<gene>
    <name evidence="8" type="primary">aroA</name>
    <name evidence="11" type="ORF">CLV78_102592</name>
</gene>
<dbReference type="PROSITE" id="PS00885">
    <property type="entry name" value="EPSP_SYNTHASE_2"/>
    <property type="match status" value="1"/>
</dbReference>
<evidence type="ECO:0000256" key="3">
    <source>
        <dbReference type="ARBA" id="ARBA00022490"/>
    </source>
</evidence>
<feature type="binding site" evidence="8">
    <location>
        <position position="403"/>
    </location>
    <ligand>
        <name>phosphoenolpyruvate</name>
        <dbReference type="ChEBI" id="CHEBI:58702"/>
    </ligand>
</feature>
<dbReference type="PANTHER" id="PTHR21090:SF5">
    <property type="entry name" value="PENTAFUNCTIONAL AROM POLYPEPTIDE"/>
    <property type="match status" value="1"/>
</dbReference>
<accession>A0A2T0RW67</accession>
<proteinExistence type="inferred from homology"/>
<evidence type="ECO:0000256" key="6">
    <source>
        <dbReference type="ARBA" id="ARBA00023141"/>
    </source>
</evidence>
<feature type="binding site" evidence="8">
    <location>
        <position position="28"/>
    </location>
    <ligand>
        <name>3-phosphoshikimate</name>
        <dbReference type="ChEBI" id="CHEBI:145989"/>
    </ligand>
</feature>
<dbReference type="CDD" id="cd01556">
    <property type="entry name" value="EPSP_synthase"/>
    <property type="match status" value="1"/>
</dbReference>
<dbReference type="HAMAP" id="MF_00210">
    <property type="entry name" value="EPSP_synth"/>
    <property type="match status" value="1"/>
</dbReference>
<feature type="binding site" evidence="8">
    <location>
        <position position="129"/>
    </location>
    <ligand>
        <name>phosphoenolpyruvate</name>
        <dbReference type="ChEBI" id="CHEBI:58702"/>
    </ligand>
</feature>
<evidence type="ECO:0000256" key="1">
    <source>
        <dbReference type="ARBA" id="ARBA00004811"/>
    </source>
</evidence>
<dbReference type="GO" id="GO:0009073">
    <property type="term" value="P:aromatic amino acid family biosynthetic process"/>
    <property type="evidence" value="ECO:0007669"/>
    <property type="project" value="UniProtKB-KW"/>
</dbReference>
<dbReference type="EMBL" id="PVTD01000002">
    <property type="protein sequence ID" value="PRY25414.1"/>
    <property type="molecule type" value="Genomic_DNA"/>
</dbReference>
<dbReference type="AlphaFoldDB" id="A0A2T0RW67"/>
<dbReference type="GO" id="GO:0003866">
    <property type="term" value="F:3-phosphoshikimate 1-carboxyvinyltransferase activity"/>
    <property type="evidence" value="ECO:0007669"/>
    <property type="project" value="UniProtKB-UniRule"/>
</dbReference>
<dbReference type="FunFam" id="3.65.10.10:FF:000005">
    <property type="entry name" value="3-phosphoshikimate 1-carboxyvinyltransferase"/>
    <property type="match status" value="1"/>
</dbReference>
<feature type="region of interest" description="Disordered" evidence="9">
    <location>
        <begin position="1"/>
        <end position="26"/>
    </location>
</feature>
<evidence type="ECO:0000256" key="7">
    <source>
        <dbReference type="ARBA" id="ARBA00044633"/>
    </source>
</evidence>
<dbReference type="Proteomes" id="UP000239480">
    <property type="component" value="Unassembled WGS sequence"/>
</dbReference>
<comment type="function">
    <text evidence="8">Catalyzes the transfer of the enolpyruvyl moiety of phosphoenolpyruvate (PEP) to the 5-hydroxyl of shikimate-3-phosphate (S3P) to produce enolpyruvyl shikimate-3-phosphate and inorganic phosphate.</text>
</comment>
<dbReference type="GO" id="GO:0009423">
    <property type="term" value="P:chorismate biosynthetic process"/>
    <property type="evidence" value="ECO:0007669"/>
    <property type="project" value="UniProtKB-UniRule"/>
</dbReference>
<dbReference type="PIRSF" id="PIRSF000505">
    <property type="entry name" value="EPSPS"/>
    <property type="match status" value="1"/>
</dbReference>
<name>A0A2T0RW67_9RHOB</name>
<comment type="subcellular location">
    <subcellularLocation>
        <location evidence="8">Cytoplasm</location>
    </subcellularLocation>
</comment>
<keyword evidence="12" id="KW-1185">Reference proteome</keyword>
<evidence type="ECO:0000256" key="2">
    <source>
        <dbReference type="ARBA" id="ARBA00009948"/>
    </source>
</evidence>
<dbReference type="OrthoDB" id="9809920at2"/>
<comment type="subunit">
    <text evidence="8">Monomer.</text>
</comment>
<feature type="binding site" evidence="8">
    <location>
        <position position="354"/>
    </location>
    <ligand>
        <name>3-phosphoshikimate</name>
        <dbReference type="ChEBI" id="CHEBI:145989"/>
    </ligand>
</feature>
<feature type="binding site" evidence="8">
    <location>
        <position position="327"/>
    </location>
    <ligand>
        <name>3-phosphoshikimate</name>
        <dbReference type="ChEBI" id="CHEBI:145989"/>
    </ligand>
</feature>
<feature type="binding site" evidence="8">
    <location>
        <position position="176"/>
    </location>
    <ligand>
        <name>phosphoenolpyruvate</name>
        <dbReference type="ChEBI" id="CHEBI:58702"/>
    </ligand>
</feature>
<comment type="caution">
    <text evidence="8">Lacks conserved residue(s) required for the propagation of feature annotation.</text>
</comment>
<evidence type="ECO:0000313" key="12">
    <source>
        <dbReference type="Proteomes" id="UP000239480"/>
    </source>
</evidence>
<evidence type="ECO:0000256" key="4">
    <source>
        <dbReference type="ARBA" id="ARBA00022605"/>
    </source>
</evidence>
<keyword evidence="4 8" id="KW-0028">Amino-acid biosynthesis</keyword>
<dbReference type="Pfam" id="PF00275">
    <property type="entry name" value="EPSP_synthase"/>
    <property type="match status" value="1"/>
</dbReference>
<comment type="similarity">
    <text evidence="2 8">Belongs to the EPSP synthase family.</text>
</comment>
<dbReference type="NCBIfam" id="TIGR01356">
    <property type="entry name" value="aroA"/>
    <property type="match status" value="1"/>
</dbReference>
<evidence type="ECO:0000313" key="11">
    <source>
        <dbReference type="EMBL" id="PRY25414.1"/>
    </source>
</evidence>
<keyword evidence="5 8" id="KW-0808">Transferase</keyword>
<evidence type="ECO:0000256" key="8">
    <source>
        <dbReference type="HAMAP-Rule" id="MF_00210"/>
    </source>
</evidence>
<feature type="active site" description="Proton acceptor" evidence="8">
    <location>
        <position position="327"/>
    </location>
</feature>
<feature type="binding site" evidence="8">
    <location>
        <position position="101"/>
    </location>
    <ligand>
        <name>phosphoenolpyruvate</name>
        <dbReference type="ChEBI" id="CHEBI:58702"/>
    </ligand>
</feature>
<dbReference type="InterPro" id="IPR013792">
    <property type="entry name" value="RNA3'P_cycl/enolpyr_Trfase_a/b"/>
</dbReference>
<feature type="binding site" evidence="8">
    <location>
        <position position="358"/>
    </location>
    <ligand>
        <name>phosphoenolpyruvate</name>
        <dbReference type="ChEBI" id="CHEBI:58702"/>
    </ligand>
</feature>
<dbReference type="GO" id="GO:0008652">
    <property type="term" value="P:amino acid biosynthetic process"/>
    <property type="evidence" value="ECO:0007669"/>
    <property type="project" value="UniProtKB-KW"/>
</dbReference>